<reference evidence="16 17" key="1">
    <citation type="submission" date="2020-03" db="EMBL/GenBank/DDBJ databases">
        <authorList>
            <person name="Wang L."/>
            <person name="He N."/>
            <person name="Li Y."/>
            <person name="Fang Y."/>
            <person name="Zhang F."/>
        </authorList>
    </citation>
    <scope>NUCLEOTIDE SEQUENCE [LARGE SCALE GENOMIC DNA]</scope>
    <source>
        <strain evidence="16 17">36D10-4-7</strain>
    </source>
</reference>
<accession>A0ABX1CJL9</accession>
<evidence type="ECO:0000313" key="16">
    <source>
        <dbReference type="EMBL" id="NJR77051.1"/>
    </source>
</evidence>
<evidence type="ECO:0000256" key="11">
    <source>
        <dbReference type="ARBA" id="ARBA00025614"/>
    </source>
</evidence>
<feature type="coiled-coil region" evidence="15">
    <location>
        <begin position="87"/>
        <end position="128"/>
    </location>
</feature>
<evidence type="ECO:0000256" key="9">
    <source>
        <dbReference type="ARBA" id="ARBA00023310"/>
    </source>
</evidence>
<dbReference type="HAMAP" id="MF_01398">
    <property type="entry name" value="ATP_synth_b_bprime"/>
    <property type="match status" value="1"/>
</dbReference>
<keyword evidence="13" id="KW-1003">Cell membrane</keyword>
<evidence type="ECO:0000256" key="1">
    <source>
        <dbReference type="ARBA" id="ARBA00005513"/>
    </source>
</evidence>
<comment type="caution">
    <text evidence="16">The sequence shown here is derived from an EMBL/GenBank/DDBJ whole genome shotgun (WGS) entry which is preliminary data.</text>
</comment>
<keyword evidence="8 13" id="KW-0472">Membrane</keyword>
<dbReference type="EMBL" id="JAAVJH010000001">
    <property type="protein sequence ID" value="NJR77051.1"/>
    <property type="molecule type" value="Genomic_DNA"/>
</dbReference>
<protein>
    <recommendedName>
        <fullName evidence="13">ATP synthase subunit b</fullName>
    </recommendedName>
    <alternativeName>
        <fullName evidence="13">ATP synthase F(0) sector subunit b</fullName>
    </alternativeName>
    <alternativeName>
        <fullName evidence="13">ATPase subunit I</fullName>
    </alternativeName>
    <alternativeName>
        <fullName evidence="13">F-type ATPase subunit b</fullName>
        <shortName evidence="13">F-ATPase subunit b</shortName>
    </alternativeName>
</protein>
<keyword evidence="17" id="KW-1185">Reference proteome</keyword>
<evidence type="ECO:0000313" key="17">
    <source>
        <dbReference type="Proteomes" id="UP000732399"/>
    </source>
</evidence>
<comment type="function">
    <text evidence="11">Component of the F(0) channel, it forms part of the peripheral stalk, linking F(1) to F(0). The b'-subunit is a diverged and duplicated form of b found in plants and photosynthetic bacteria.</text>
</comment>
<keyword evidence="3 13" id="KW-0138">CF(0)</keyword>
<evidence type="ECO:0000256" key="7">
    <source>
        <dbReference type="ARBA" id="ARBA00023065"/>
    </source>
</evidence>
<dbReference type="Pfam" id="PF00430">
    <property type="entry name" value="ATP-synt_B"/>
    <property type="match status" value="1"/>
</dbReference>
<evidence type="ECO:0000256" key="13">
    <source>
        <dbReference type="HAMAP-Rule" id="MF_01398"/>
    </source>
</evidence>
<comment type="function">
    <text evidence="10 13">F(1)F(0) ATP synthase produces ATP from ADP in the presence of a proton or sodium gradient. F-type ATPases consist of two structural domains, F(1) containing the extramembraneous catalytic core and F(0) containing the membrane proton channel, linked together by a central stalk and a peripheral stalk. During catalysis, ATP synthesis in the catalytic domain of F(1) is coupled via a rotary mechanism of the central stalk subunits to proton translocation.</text>
</comment>
<dbReference type="InterPro" id="IPR050059">
    <property type="entry name" value="ATP_synthase_B_chain"/>
</dbReference>
<comment type="similarity">
    <text evidence="1 13 14">Belongs to the ATPase B chain family.</text>
</comment>
<dbReference type="CDD" id="cd06503">
    <property type="entry name" value="ATP-synt_Fo_b"/>
    <property type="match status" value="1"/>
</dbReference>
<keyword evidence="7 13" id="KW-0406">Ion transport</keyword>
<keyword evidence="9 13" id="KW-0066">ATP synthesis</keyword>
<feature type="transmembrane region" description="Helical" evidence="13">
    <location>
        <begin position="57"/>
        <end position="76"/>
    </location>
</feature>
<dbReference type="PANTHER" id="PTHR33445:SF1">
    <property type="entry name" value="ATP SYNTHASE SUBUNIT B"/>
    <property type="match status" value="1"/>
</dbReference>
<keyword evidence="2 13" id="KW-0813">Transport</keyword>
<dbReference type="Proteomes" id="UP000732399">
    <property type="component" value="Unassembled WGS sequence"/>
</dbReference>
<comment type="subunit">
    <text evidence="13">F-type ATPases have 2 components, F(1) - the catalytic core - and F(0) - the membrane proton channel. F(1) has five subunits: alpha(3), beta(3), gamma(1), delta(1), epsilon(1). F(0) has three main subunits: a(1), b(2) and c(10-14). The alpha and beta chains form an alternating ring which encloses part of the gamma chain. F(1) is attached to F(0) by a central stalk formed by the gamma and epsilon chains, while a peripheral stalk is formed by the delta and b chains.</text>
</comment>
<sequence length="210" mass="21606">MADLLILTTAGTVAANLAEADHLEGMPHEGGEALATTAAEGGEHHADPSVLGLNGTVWVSIAMIVFLAIVVAKGGIKAITAGLDRQIADIRKQLDDARSLRAEAEALRDEYARKIAAAEADAAEMTRHASVEADAIVAQATADADALVARRAKMAEDKIAAAERSALAEVRTKTAQAAAAAAASLIAQRHDVTADRALVDKAIAGIGRPH</sequence>
<evidence type="ECO:0000256" key="4">
    <source>
        <dbReference type="ARBA" id="ARBA00022692"/>
    </source>
</evidence>
<evidence type="ECO:0000256" key="2">
    <source>
        <dbReference type="ARBA" id="ARBA00022448"/>
    </source>
</evidence>
<evidence type="ECO:0000256" key="15">
    <source>
        <dbReference type="SAM" id="Coils"/>
    </source>
</evidence>
<keyword evidence="4 13" id="KW-0812">Transmembrane</keyword>
<evidence type="ECO:0000256" key="3">
    <source>
        <dbReference type="ARBA" id="ARBA00022547"/>
    </source>
</evidence>
<dbReference type="InterPro" id="IPR002146">
    <property type="entry name" value="ATP_synth_b/b'su_bac/chlpt"/>
</dbReference>
<gene>
    <name evidence="13" type="primary">atpF</name>
    <name evidence="16" type="ORF">HBH26_00290</name>
</gene>
<evidence type="ECO:0000256" key="6">
    <source>
        <dbReference type="ARBA" id="ARBA00022989"/>
    </source>
</evidence>
<name>A0ABX1CJL9_9SPHN</name>
<keyword evidence="5 13" id="KW-0375">Hydrogen ion transport</keyword>
<proteinExistence type="inferred from homology"/>
<organism evidence="16 17">
    <name type="scientific">Sphingomonas corticis</name>
    <dbReference type="NCBI Taxonomy" id="2722791"/>
    <lineage>
        <taxon>Bacteria</taxon>
        <taxon>Pseudomonadati</taxon>
        <taxon>Pseudomonadota</taxon>
        <taxon>Alphaproteobacteria</taxon>
        <taxon>Sphingomonadales</taxon>
        <taxon>Sphingomonadaceae</taxon>
        <taxon>Sphingomonas</taxon>
    </lineage>
</organism>
<evidence type="ECO:0000256" key="14">
    <source>
        <dbReference type="RuleBase" id="RU003848"/>
    </source>
</evidence>
<evidence type="ECO:0000256" key="10">
    <source>
        <dbReference type="ARBA" id="ARBA00025198"/>
    </source>
</evidence>
<evidence type="ECO:0000256" key="12">
    <source>
        <dbReference type="ARBA" id="ARBA00037847"/>
    </source>
</evidence>
<evidence type="ECO:0000256" key="5">
    <source>
        <dbReference type="ARBA" id="ARBA00022781"/>
    </source>
</evidence>
<keyword evidence="6 13" id="KW-1133">Transmembrane helix</keyword>
<dbReference type="PANTHER" id="PTHR33445">
    <property type="entry name" value="ATP SYNTHASE SUBUNIT B', CHLOROPLASTIC"/>
    <property type="match status" value="1"/>
</dbReference>
<comment type="subcellular location">
    <subcellularLocation>
        <location evidence="13">Cell membrane</location>
        <topology evidence="13">Single-pass membrane protein</topology>
    </subcellularLocation>
    <subcellularLocation>
        <location evidence="12">Endomembrane system</location>
        <topology evidence="12">Single-pass membrane protein</topology>
    </subcellularLocation>
</comment>
<keyword evidence="15" id="KW-0175">Coiled coil</keyword>
<evidence type="ECO:0000256" key="8">
    <source>
        <dbReference type="ARBA" id="ARBA00023136"/>
    </source>
</evidence>